<accession>A0AA96LCT5</accession>
<reference evidence="2 3" key="1">
    <citation type="submission" date="2022-02" db="EMBL/GenBank/DDBJ databases">
        <title>Paenibacillus sp. MBLB1776 Whole Genome Shotgun Sequencing.</title>
        <authorList>
            <person name="Hwang C.Y."/>
            <person name="Cho E.-S."/>
            <person name="Seo M.-J."/>
        </authorList>
    </citation>
    <scope>NUCLEOTIDE SEQUENCE [LARGE SCALE GENOMIC DNA]</scope>
    <source>
        <strain evidence="2 3">MBLB1776</strain>
    </source>
</reference>
<name>A0AA96LCT5_9BACL</name>
<dbReference type="PROSITE" id="PS51186">
    <property type="entry name" value="GNAT"/>
    <property type="match status" value="1"/>
</dbReference>
<dbReference type="RefSeq" id="WP_315604472.1">
    <property type="nucleotide sequence ID" value="NZ_CP130318.1"/>
</dbReference>
<sequence length="145" mass="16839">MELSITNEVNPDEKSYVVNQLIRFNSKHFPDEWKEKYEAIHLLLKDKEQKLYGGLTGAVCLNWLEVKYLFVDDAVRKKGYGKKLLAAAEQIARDRKCEFMKLDTLSFQALDFYLQQGYEVYGTLPNAGGHTHYYLKKDLVPVKLT</sequence>
<dbReference type="Pfam" id="PF00583">
    <property type="entry name" value="Acetyltransf_1"/>
    <property type="match status" value="1"/>
</dbReference>
<evidence type="ECO:0000259" key="1">
    <source>
        <dbReference type="PROSITE" id="PS51186"/>
    </source>
</evidence>
<dbReference type="SUPFAM" id="SSF55729">
    <property type="entry name" value="Acyl-CoA N-acyltransferases (Nat)"/>
    <property type="match status" value="1"/>
</dbReference>
<dbReference type="Proteomes" id="UP001305702">
    <property type="component" value="Chromosome"/>
</dbReference>
<gene>
    <name evidence="2" type="ORF">MJA45_24255</name>
</gene>
<keyword evidence="3" id="KW-1185">Reference proteome</keyword>
<organism evidence="2 3">
    <name type="scientific">Paenibacillus aurantius</name>
    <dbReference type="NCBI Taxonomy" id="2918900"/>
    <lineage>
        <taxon>Bacteria</taxon>
        <taxon>Bacillati</taxon>
        <taxon>Bacillota</taxon>
        <taxon>Bacilli</taxon>
        <taxon>Bacillales</taxon>
        <taxon>Paenibacillaceae</taxon>
        <taxon>Paenibacillus</taxon>
    </lineage>
</organism>
<dbReference type="KEGG" id="paun:MJA45_24255"/>
<dbReference type="InterPro" id="IPR016181">
    <property type="entry name" value="Acyl_CoA_acyltransferase"/>
</dbReference>
<evidence type="ECO:0000313" key="3">
    <source>
        <dbReference type="Proteomes" id="UP001305702"/>
    </source>
</evidence>
<dbReference type="GO" id="GO:0016747">
    <property type="term" value="F:acyltransferase activity, transferring groups other than amino-acyl groups"/>
    <property type="evidence" value="ECO:0007669"/>
    <property type="project" value="InterPro"/>
</dbReference>
<evidence type="ECO:0000313" key="2">
    <source>
        <dbReference type="EMBL" id="WNQ10698.1"/>
    </source>
</evidence>
<dbReference type="InterPro" id="IPR000182">
    <property type="entry name" value="GNAT_dom"/>
</dbReference>
<dbReference type="AlphaFoldDB" id="A0AA96LCT5"/>
<dbReference type="CDD" id="cd04301">
    <property type="entry name" value="NAT_SF"/>
    <property type="match status" value="1"/>
</dbReference>
<dbReference type="Gene3D" id="3.40.630.30">
    <property type="match status" value="1"/>
</dbReference>
<feature type="domain" description="N-acetyltransferase" evidence="1">
    <location>
        <begin position="4"/>
        <end position="140"/>
    </location>
</feature>
<protein>
    <submittedName>
        <fullName evidence="2">GNAT family N-acetyltransferase</fullName>
    </submittedName>
</protein>
<proteinExistence type="predicted"/>
<dbReference type="EMBL" id="CP130318">
    <property type="protein sequence ID" value="WNQ10698.1"/>
    <property type="molecule type" value="Genomic_DNA"/>
</dbReference>